<evidence type="ECO:0000313" key="1">
    <source>
        <dbReference type="EMBL" id="WGH76598.1"/>
    </source>
</evidence>
<accession>A0ABY8L5A2</accession>
<dbReference type="EMBL" id="CP122539">
    <property type="protein sequence ID" value="WGH76598.1"/>
    <property type="molecule type" value="Genomic_DNA"/>
</dbReference>
<name>A0ABY8L5A2_9FLAO</name>
<dbReference type="Gene3D" id="1.25.40.10">
    <property type="entry name" value="Tetratricopeptide repeat domain"/>
    <property type="match status" value="1"/>
</dbReference>
<proteinExistence type="predicted"/>
<dbReference type="SUPFAM" id="SSF82171">
    <property type="entry name" value="DPP6 N-terminal domain-like"/>
    <property type="match status" value="1"/>
</dbReference>
<protein>
    <recommendedName>
        <fullName evidence="3">Flagellar motor protein MotB</fullName>
    </recommendedName>
</protein>
<dbReference type="SUPFAM" id="SSF48452">
    <property type="entry name" value="TPR-like"/>
    <property type="match status" value="1"/>
</dbReference>
<dbReference type="InterPro" id="IPR011990">
    <property type="entry name" value="TPR-like_helical_dom_sf"/>
</dbReference>
<dbReference type="InterPro" id="IPR011042">
    <property type="entry name" value="6-blade_b-propeller_TolB-like"/>
</dbReference>
<dbReference type="Gene3D" id="2.120.10.30">
    <property type="entry name" value="TolB, C-terminal domain"/>
    <property type="match status" value="1"/>
</dbReference>
<reference evidence="1 2" key="1">
    <citation type="submission" date="2023-04" db="EMBL/GenBank/DDBJ databases">
        <title>Tenacibaculum tangerinum sp. nov., isolated from sea tidal flat of South Korea.</title>
        <authorList>
            <person name="Lee S.H."/>
            <person name="Kim J.-J."/>
        </authorList>
    </citation>
    <scope>NUCLEOTIDE SEQUENCE [LARGE SCALE GENOMIC DNA]</scope>
    <source>
        <strain evidence="1 2">GRR-S3-23</strain>
    </source>
</reference>
<organism evidence="1 2">
    <name type="scientific">Tenacibaculum tangerinum</name>
    <dbReference type="NCBI Taxonomy" id="3038772"/>
    <lineage>
        <taxon>Bacteria</taxon>
        <taxon>Pseudomonadati</taxon>
        <taxon>Bacteroidota</taxon>
        <taxon>Flavobacteriia</taxon>
        <taxon>Flavobacteriales</taxon>
        <taxon>Flavobacteriaceae</taxon>
        <taxon>Tenacibaculum</taxon>
    </lineage>
</organism>
<gene>
    <name evidence="1" type="ORF">P8625_05415</name>
</gene>
<dbReference type="Proteomes" id="UP001232001">
    <property type="component" value="Chromosome"/>
</dbReference>
<dbReference type="RefSeq" id="WP_279652462.1">
    <property type="nucleotide sequence ID" value="NZ_CP122539.1"/>
</dbReference>
<keyword evidence="2" id="KW-1185">Reference proteome</keyword>
<sequence length="395" mass="45442">MNTQKNKRLLHVTLLIIICLFPTWLVAQRAKIKQANKEYKDFAYVRTSEILLEVVEKGYKSVDVLKKLGDSFYFNSDMEQAAKWYGELFTLDKEKIDTEYYFRYAQALKSIQNYQESDRWMEKFAELNSSDLRAKAFLTNQDYLSNIKNASKDFELENLKINTELSDFGTFIFDNKLYFSSSKGNGKKYKWNELPYFNLYTAEKTTEGYQQVKELEGVNTKYHESSVAITPDGKTMYFTRSNYYKGKYKEDKKGTNHLKLFRASLNENGKWGNIQSVRFNSNSYSVAHPTINAKGTKLYFSSDMDGTVGQSDVFVAEINPDGSLGDPVNLGKQINTEVRESFPFINTKGDLFYASNGFNGLGGLDVYVVRGFESKREKTTLLSRKSSQTDQQSYG</sequence>
<evidence type="ECO:0008006" key="3">
    <source>
        <dbReference type="Google" id="ProtNLM"/>
    </source>
</evidence>
<dbReference type="InterPro" id="IPR011659">
    <property type="entry name" value="WD40"/>
</dbReference>
<evidence type="ECO:0000313" key="2">
    <source>
        <dbReference type="Proteomes" id="UP001232001"/>
    </source>
</evidence>
<dbReference type="Pfam" id="PF07676">
    <property type="entry name" value="PD40"/>
    <property type="match status" value="1"/>
</dbReference>